<dbReference type="Proteomes" id="UP000256645">
    <property type="component" value="Unassembled WGS sequence"/>
</dbReference>
<feature type="compositionally biased region" description="Polar residues" evidence="1">
    <location>
        <begin position="102"/>
        <end position="113"/>
    </location>
</feature>
<dbReference type="AlphaFoldDB" id="A0A3D8QXK9"/>
<organism evidence="2 3">
    <name type="scientific">Coleophoma cylindrospora</name>
    <dbReference type="NCBI Taxonomy" id="1849047"/>
    <lineage>
        <taxon>Eukaryota</taxon>
        <taxon>Fungi</taxon>
        <taxon>Dikarya</taxon>
        <taxon>Ascomycota</taxon>
        <taxon>Pezizomycotina</taxon>
        <taxon>Leotiomycetes</taxon>
        <taxon>Helotiales</taxon>
        <taxon>Dermateaceae</taxon>
        <taxon>Coleophoma</taxon>
    </lineage>
</organism>
<keyword evidence="3" id="KW-1185">Reference proteome</keyword>
<sequence length="113" mass="12277">MGWDAALVSAPPTTPRRLTSSGNMRKTKNWADSALWSLGAVRIGEFLSNTLLVGTVKDAESGYFKLFCPSHTRYGTTIITTTTTTHNPASAATTLARDDSGQRLQSARTPWYP</sequence>
<gene>
    <name evidence="2" type="ORF">BP6252_10065</name>
</gene>
<name>A0A3D8QXK9_9HELO</name>
<feature type="region of interest" description="Disordered" evidence="1">
    <location>
        <begin position="89"/>
        <end position="113"/>
    </location>
</feature>
<reference evidence="2 3" key="1">
    <citation type="journal article" date="2018" name="IMA Fungus">
        <title>IMA Genome-F 9: Draft genome sequence of Annulohypoxylon stygium, Aspergillus mulundensis, Berkeleyomyces basicola (syn. Thielaviopsis basicola), Ceratocystis smalleyi, two Cercospora beticola strains, Coleophoma cylindrospora, Fusarium fracticaudum, Phialophora cf. hyalina, and Morchella septimelata.</title>
        <authorList>
            <person name="Wingfield B.D."/>
            <person name="Bills G.F."/>
            <person name="Dong Y."/>
            <person name="Huang W."/>
            <person name="Nel W.J."/>
            <person name="Swalarsk-Parry B.S."/>
            <person name="Vaghefi N."/>
            <person name="Wilken P.M."/>
            <person name="An Z."/>
            <person name="de Beer Z.W."/>
            <person name="De Vos L."/>
            <person name="Chen L."/>
            <person name="Duong T.A."/>
            <person name="Gao Y."/>
            <person name="Hammerbacher A."/>
            <person name="Kikkert J.R."/>
            <person name="Li Y."/>
            <person name="Li H."/>
            <person name="Li K."/>
            <person name="Li Q."/>
            <person name="Liu X."/>
            <person name="Ma X."/>
            <person name="Naidoo K."/>
            <person name="Pethybridge S.J."/>
            <person name="Sun J."/>
            <person name="Steenkamp E.T."/>
            <person name="van der Nest M.A."/>
            <person name="van Wyk S."/>
            <person name="Wingfield M.J."/>
            <person name="Xiong C."/>
            <person name="Yue Q."/>
            <person name="Zhang X."/>
        </authorList>
    </citation>
    <scope>NUCLEOTIDE SEQUENCE [LARGE SCALE GENOMIC DNA]</scope>
    <source>
        <strain evidence="2 3">BP6252</strain>
    </source>
</reference>
<feature type="region of interest" description="Disordered" evidence="1">
    <location>
        <begin position="1"/>
        <end position="24"/>
    </location>
</feature>
<evidence type="ECO:0000313" key="3">
    <source>
        <dbReference type="Proteomes" id="UP000256645"/>
    </source>
</evidence>
<evidence type="ECO:0000256" key="1">
    <source>
        <dbReference type="SAM" id="MobiDB-lite"/>
    </source>
</evidence>
<dbReference type="EMBL" id="PDLM01000011">
    <property type="protein sequence ID" value="RDW66430.1"/>
    <property type="molecule type" value="Genomic_DNA"/>
</dbReference>
<proteinExistence type="predicted"/>
<comment type="caution">
    <text evidence="2">The sequence shown here is derived from an EMBL/GenBank/DDBJ whole genome shotgun (WGS) entry which is preliminary data.</text>
</comment>
<protein>
    <submittedName>
        <fullName evidence="2">Uncharacterized protein</fullName>
    </submittedName>
</protein>
<accession>A0A3D8QXK9</accession>
<evidence type="ECO:0000313" key="2">
    <source>
        <dbReference type="EMBL" id="RDW66430.1"/>
    </source>
</evidence>